<accession>A0A6P2CHK9</accession>
<name>A0A6P2CHK9_9NOCA</name>
<protein>
    <recommendedName>
        <fullName evidence="1">LtfC/p132/Gp6 beta-sandwich domain-containing protein</fullName>
    </recommendedName>
</protein>
<evidence type="ECO:0000259" key="1">
    <source>
        <dbReference type="Pfam" id="PF23926"/>
    </source>
</evidence>
<feature type="domain" description="LtfC/p132/Gp6 beta-sandwich" evidence="1">
    <location>
        <begin position="8"/>
        <end position="104"/>
    </location>
</feature>
<evidence type="ECO:0000313" key="3">
    <source>
        <dbReference type="Proteomes" id="UP000471120"/>
    </source>
</evidence>
<gene>
    <name evidence="2" type="ORF">DW322_11365</name>
</gene>
<dbReference type="RefSeq" id="WP_147915157.1">
    <property type="nucleotide sequence ID" value="NZ_QRCM01000001.1"/>
</dbReference>
<reference evidence="2 3" key="1">
    <citation type="submission" date="2018-07" db="EMBL/GenBank/DDBJ databases">
        <title>Genome sequence of Rhodococcus rhodnii ATCC 35071 from Rhodnius prolixus.</title>
        <authorList>
            <person name="Patel V."/>
            <person name="Vogel K.J."/>
        </authorList>
    </citation>
    <scope>NUCLEOTIDE SEQUENCE [LARGE SCALE GENOMIC DNA]</scope>
    <source>
        <strain evidence="2 3">ATCC 35071</strain>
    </source>
</reference>
<dbReference type="InterPro" id="IPR055688">
    <property type="entry name" value="LtfC/p132/Gp6_b-sand"/>
</dbReference>
<proteinExistence type="predicted"/>
<organism evidence="2 3">
    <name type="scientific">Rhodococcus rhodnii</name>
    <dbReference type="NCBI Taxonomy" id="38312"/>
    <lineage>
        <taxon>Bacteria</taxon>
        <taxon>Bacillati</taxon>
        <taxon>Actinomycetota</taxon>
        <taxon>Actinomycetes</taxon>
        <taxon>Mycobacteriales</taxon>
        <taxon>Nocardiaceae</taxon>
        <taxon>Rhodococcus</taxon>
    </lineage>
</organism>
<sequence>MTDIRRPTPTGNLNLPTVGDFTVSYEFSDGSDFPSAAELYFLIGRASGPQTRWDFTINGGVATLKIESEAVAQVKPQTPFWLMLGDLSTSPSTELEILTGRVKKVNANG</sequence>
<comment type="caution">
    <text evidence="2">The sequence shown here is derived from an EMBL/GenBank/DDBJ whole genome shotgun (WGS) entry which is preliminary data.</text>
</comment>
<evidence type="ECO:0000313" key="2">
    <source>
        <dbReference type="EMBL" id="TXG90706.1"/>
    </source>
</evidence>
<dbReference type="EMBL" id="QRCM01000001">
    <property type="protein sequence ID" value="TXG90706.1"/>
    <property type="molecule type" value="Genomic_DNA"/>
</dbReference>
<dbReference type="AlphaFoldDB" id="A0A6P2CHK9"/>
<dbReference type="Proteomes" id="UP000471120">
    <property type="component" value="Unassembled WGS sequence"/>
</dbReference>
<dbReference type="Pfam" id="PF23926">
    <property type="entry name" value="LtfC"/>
    <property type="match status" value="1"/>
</dbReference>